<dbReference type="AlphaFoldDB" id="A0A7W0CGF6"/>
<comment type="caution">
    <text evidence="2">The sequence shown here is derived from an EMBL/GenBank/DDBJ whole genome shotgun (WGS) entry which is preliminary data.</text>
</comment>
<proteinExistence type="predicted"/>
<reference evidence="2 3" key="1">
    <citation type="submission" date="2020-07" db="EMBL/GenBank/DDBJ databases">
        <title>Genomic Encyclopedia of Type Strains, Phase IV (KMG-IV): sequencing the most valuable type-strain genomes for metagenomic binning, comparative biology and taxonomic classification.</title>
        <authorList>
            <person name="Goeker M."/>
        </authorList>
    </citation>
    <scope>NUCLEOTIDE SEQUENCE [LARGE SCALE GENOMIC DNA]</scope>
    <source>
        <strain evidence="2 3">DSM 45533</strain>
    </source>
</reference>
<protein>
    <recommendedName>
        <fullName evidence="4">Subtilisin inhibitor domain-containing protein</fullName>
    </recommendedName>
</protein>
<evidence type="ECO:0000313" key="3">
    <source>
        <dbReference type="Proteomes" id="UP000530928"/>
    </source>
</evidence>
<keyword evidence="3" id="KW-1185">Reference proteome</keyword>
<evidence type="ECO:0000256" key="1">
    <source>
        <dbReference type="SAM" id="SignalP"/>
    </source>
</evidence>
<dbReference type="RefSeq" id="WP_181609481.1">
    <property type="nucleotide sequence ID" value="NZ_BAABAM010000006.1"/>
</dbReference>
<name>A0A7W0CGF6_9ACTN</name>
<dbReference type="EMBL" id="JACDUR010000002">
    <property type="protein sequence ID" value="MBA2890688.1"/>
    <property type="molecule type" value="Genomic_DNA"/>
</dbReference>
<dbReference type="Proteomes" id="UP000530928">
    <property type="component" value="Unassembled WGS sequence"/>
</dbReference>
<evidence type="ECO:0008006" key="4">
    <source>
        <dbReference type="Google" id="ProtNLM"/>
    </source>
</evidence>
<gene>
    <name evidence="2" type="ORF">HNR30_002029</name>
</gene>
<organism evidence="2 3">
    <name type="scientific">Nonomuraea soli</name>
    <dbReference type="NCBI Taxonomy" id="1032476"/>
    <lineage>
        <taxon>Bacteria</taxon>
        <taxon>Bacillati</taxon>
        <taxon>Actinomycetota</taxon>
        <taxon>Actinomycetes</taxon>
        <taxon>Streptosporangiales</taxon>
        <taxon>Streptosporangiaceae</taxon>
        <taxon>Nonomuraea</taxon>
    </lineage>
</organism>
<sequence length="112" mass="12048">MRVVAAALAALVLLIGASPAGAEKYGFTLYSDTGFANPVVSHELTECVDFINPVPGRAVGSYRNHPPPGCQVKLLTTGGTLELCQGTREVPAAYRTAYFWQIDFRPTPFCTQ</sequence>
<feature type="signal peptide" evidence="1">
    <location>
        <begin position="1"/>
        <end position="22"/>
    </location>
</feature>
<evidence type="ECO:0000313" key="2">
    <source>
        <dbReference type="EMBL" id="MBA2890688.1"/>
    </source>
</evidence>
<feature type="chain" id="PRO_5031159883" description="Subtilisin inhibitor domain-containing protein" evidence="1">
    <location>
        <begin position="23"/>
        <end position="112"/>
    </location>
</feature>
<keyword evidence="1" id="KW-0732">Signal</keyword>
<accession>A0A7W0CGF6</accession>